<comment type="caution">
    <text evidence="12">Lacks conserved residue(s) required for the propagation of feature annotation.</text>
</comment>
<name>A0A6A6HZM7_9PLEO</name>
<dbReference type="RefSeq" id="XP_033678688.1">
    <property type="nucleotide sequence ID" value="XM_033819342.1"/>
</dbReference>
<evidence type="ECO:0000256" key="7">
    <source>
        <dbReference type="ARBA" id="ARBA00022679"/>
    </source>
</evidence>
<organism evidence="13 14">
    <name type="scientific">Trematosphaeria pertusa</name>
    <dbReference type="NCBI Taxonomy" id="390896"/>
    <lineage>
        <taxon>Eukaryota</taxon>
        <taxon>Fungi</taxon>
        <taxon>Dikarya</taxon>
        <taxon>Ascomycota</taxon>
        <taxon>Pezizomycotina</taxon>
        <taxon>Dothideomycetes</taxon>
        <taxon>Pleosporomycetidae</taxon>
        <taxon>Pleosporales</taxon>
        <taxon>Massarineae</taxon>
        <taxon>Trematosphaeriaceae</taxon>
        <taxon>Trematosphaeria</taxon>
    </lineage>
</organism>
<feature type="transmembrane region" description="Helical" evidence="12">
    <location>
        <begin position="322"/>
        <end position="342"/>
    </location>
</feature>
<proteinExistence type="inferred from homology"/>
<keyword evidence="9 12" id="KW-0256">Endoplasmic reticulum</keyword>
<dbReference type="GO" id="GO:0006506">
    <property type="term" value="P:GPI anchor biosynthetic process"/>
    <property type="evidence" value="ECO:0007669"/>
    <property type="project" value="UniProtKB-UniPathway"/>
</dbReference>
<keyword evidence="11 12" id="KW-0472">Membrane</keyword>
<comment type="subcellular location">
    <subcellularLocation>
        <location evidence="1 12">Endoplasmic reticulum membrane</location>
        <topology evidence="1 12">Multi-pass membrane protein</topology>
    </subcellularLocation>
</comment>
<feature type="transmembrane region" description="Helical" evidence="12">
    <location>
        <begin position="258"/>
        <end position="277"/>
    </location>
</feature>
<evidence type="ECO:0000256" key="5">
    <source>
        <dbReference type="ARBA" id="ARBA00022502"/>
    </source>
</evidence>
<dbReference type="OrthoDB" id="10252502at2759"/>
<feature type="transmembrane region" description="Helical" evidence="12">
    <location>
        <begin position="440"/>
        <end position="460"/>
    </location>
</feature>
<gene>
    <name evidence="13" type="ORF">BU26DRAFT_106890</name>
</gene>
<keyword evidence="10 12" id="KW-1133">Transmembrane helix</keyword>
<evidence type="ECO:0000256" key="2">
    <source>
        <dbReference type="ARBA" id="ARBA00004687"/>
    </source>
</evidence>
<comment type="pathway">
    <text evidence="2 12">Glycolipid biosynthesis; glycosylphosphatidylinositol-anchor biosynthesis.</text>
</comment>
<evidence type="ECO:0000313" key="14">
    <source>
        <dbReference type="Proteomes" id="UP000800094"/>
    </source>
</evidence>
<comment type="similarity">
    <text evidence="3 12">Belongs to the PIGV family.</text>
</comment>
<reference evidence="13" key="1">
    <citation type="journal article" date="2020" name="Stud. Mycol.">
        <title>101 Dothideomycetes genomes: a test case for predicting lifestyles and emergence of pathogens.</title>
        <authorList>
            <person name="Haridas S."/>
            <person name="Albert R."/>
            <person name="Binder M."/>
            <person name="Bloem J."/>
            <person name="Labutti K."/>
            <person name="Salamov A."/>
            <person name="Andreopoulos B."/>
            <person name="Baker S."/>
            <person name="Barry K."/>
            <person name="Bills G."/>
            <person name="Bluhm B."/>
            <person name="Cannon C."/>
            <person name="Castanera R."/>
            <person name="Culley D."/>
            <person name="Daum C."/>
            <person name="Ezra D."/>
            <person name="Gonzalez J."/>
            <person name="Henrissat B."/>
            <person name="Kuo A."/>
            <person name="Liang C."/>
            <person name="Lipzen A."/>
            <person name="Lutzoni F."/>
            <person name="Magnuson J."/>
            <person name="Mondo S."/>
            <person name="Nolan M."/>
            <person name="Ohm R."/>
            <person name="Pangilinan J."/>
            <person name="Park H.-J."/>
            <person name="Ramirez L."/>
            <person name="Alfaro M."/>
            <person name="Sun H."/>
            <person name="Tritt A."/>
            <person name="Yoshinaga Y."/>
            <person name="Zwiers L.-H."/>
            <person name="Turgeon B."/>
            <person name="Goodwin S."/>
            <person name="Spatafora J."/>
            <person name="Crous P."/>
            <person name="Grigoriev I."/>
        </authorList>
    </citation>
    <scope>NUCLEOTIDE SEQUENCE</scope>
    <source>
        <strain evidence="13">CBS 122368</strain>
    </source>
</reference>
<keyword evidence="8 12" id="KW-0812">Transmembrane</keyword>
<evidence type="ECO:0000256" key="3">
    <source>
        <dbReference type="ARBA" id="ARBA00008698"/>
    </source>
</evidence>
<dbReference type="PANTHER" id="PTHR12468">
    <property type="entry name" value="GPI MANNOSYLTRANSFERASE 2"/>
    <property type="match status" value="1"/>
</dbReference>
<evidence type="ECO:0000256" key="9">
    <source>
        <dbReference type="ARBA" id="ARBA00022824"/>
    </source>
</evidence>
<dbReference type="UniPathway" id="UPA00196"/>
<dbReference type="InterPro" id="IPR007315">
    <property type="entry name" value="PIG-V/Gpi18"/>
</dbReference>
<dbReference type="GeneID" id="54572672"/>
<dbReference type="Proteomes" id="UP000800094">
    <property type="component" value="Unassembled WGS sequence"/>
</dbReference>
<evidence type="ECO:0000256" key="12">
    <source>
        <dbReference type="RuleBase" id="RU363112"/>
    </source>
</evidence>
<dbReference type="GO" id="GO:0004376">
    <property type="term" value="F:GPI mannosyltransferase activity"/>
    <property type="evidence" value="ECO:0007669"/>
    <property type="project" value="InterPro"/>
</dbReference>
<feature type="transmembrane region" description="Helical" evidence="12">
    <location>
        <begin position="120"/>
        <end position="143"/>
    </location>
</feature>
<dbReference type="Pfam" id="PF04188">
    <property type="entry name" value="Mannosyl_trans2"/>
    <property type="match status" value="1"/>
</dbReference>
<dbReference type="GO" id="GO:0000009">
    <property type="term" value="F:alpha-1,6-mannosyltransferase activity"/>
    <property type="evidence" value="ECO:0007669"/>
    <property type="project" value="InterPro"/>
</dbReference>
<keyword evidence="7 12" id="KW-0808">Transferase</keyword>
<keyword evidence="14" id="KW-1185">Reference proteome</keyword>
<evidence type="ECO:0000256" key="6">
    <source>
        <dbReference type="ARBA" id="ARBA00022676"/>
    </source>
</evidence>
<evidence type="ECO:0000256" key="8">
    <source>
        <dbReference type="ARBA" id="ARBA00022692"/>
    </source>
</evidence>
<protein>
    <recommendedName>
        <fullName evidence="4 12">GPI mannosyltransferase 2</fullName>
        <ecNumber evidence="12">2.4.1.-</ecNumber>
    </recommendedName>
</protein>
<evidence type="ECO:0000256" key="10">
    <source>
        <dbReference type="ARBA" id="ARBA00022989"/>
    </source>
</evidence>
<feature type="transmembrane region" description="Helical" evidence="12">
    <location>
        <begin position="12"/>
        <end position="33"/>
    </location>
</feature>
<accession>A0A6A6HZM7</accession>
<dbReference type="GO" id="GO:0031501">
    <property type="term" value="C:mannosyltransferase complex"/>
    <property type="evidence" value="ECO:0007669"/>
    <property type="project" value="TreeGrafter"/>
</dbReference>
<feature type="transmembrane region" description="Helical" evidence="12">
    <location>
        <begin position="155"/>
        <end position="173"/>
    </location>
</feature>
<dbReference type="PANTHER" id="PTHR12468:SF2">
    <property type="entry name" value="GPI MANNOSYLTRANSFERASE 2"/>
    <property type="match status" value="1"/>
</dbReference>
<dbReference type="GO" id="GO:0005789">
    <property type="term" value="C:endoplasmic reticulum membrane"/>
    <property type="evidence" value="ECO:0007669"/>
    <property type="project" value="UniProtKB-SubCell"/>
</dbReference>
<evidence type="ECO:0000256" key="1">
    <source>
        <dbReference type="ARBA" id="ARBA00004477"/>
    </source>
</evidence>
<dbReference type="AlphaFoldDB" id="A0A6A6HZM7"/>
<comment type="function">
    <text evidence="12">Mannosyltransferase involved in glycosylphosphatidylinositol-anchor biosynthesis.</text>
</comment>
<sequence length="463" mass="52258">MTDTRSLLHRKLAGRLVLIFLAWKALFFLLAVLSPGPGYDTSALILLNPSRHRHRQFRNWTILDRFTLNHLRWDALYFVKTAQRGYVHEQEWAFSWAYSMVLETTGKFLSRNAKPSLQHYVWAGIVVSNLCHLSSVLVLFRLLNVVLGPEQNVRIPFIASVLHILSPAGMFLSAPYSEAFFAALNFTGMLHYVQAKRAQESSKNQAVRADALLLSSGVVFAGATLVRSNGLLSGLIFAYDVARYLPRACRFQLNRIDIRRIAVTCVAGSLVAVGYFLPQYVAYREYCVTKRISATRPWCQNKLPSIYSWVQVQYWNVGFLRYWNLSNLPLFLIAAPMLWLLFKSGVAYLRHGPLQPSTSAHIPPPSGNESPNTFNSVSCGLPQLALPQLVLVIMAATTFHVQIINRISSGYPVWYLALAQRMAQGRMAQVEGKTKRVPQWLVRGFIMYAIMQGTLFASFLPPA</sequence>
<dbReference type="EMBL" id="ML987204">
    <property type="protein sequence ID" value="KAF2243684.1"/>
    <property type="molecule type" value="Genomic_DNA"/>
</dbReference>
<dbReference type="EC" id="2.4.1.-" evidence="12"/>
<evidence type="ECO:0000256" key="11">
    <source>
        <dbReference type="ARBA" id="ARBA00023136"/>
    </source>
</evidence>
<keyword evidence="6 12" id="KW-0328">Glycosyltransferase</keyword>
<evidence type="ECO:0000256" key="4">
    <source>
        <dbReference type="ARBA" id="ARBA00013795"/>
    </source>
</evidence>
<evidence type="ECO:0000313" key="13">
    <source>
        <dbReference type="EMBL" id="KAF2243684.1"/>
    </source>
</evidence>
<keyword evidence="5 12" id="KW-0337">GPI-anchor biosynthesis</keyword>